<evidence type="ECO:0000256" key="1">
    <source>
        <dbReference type="SAM" id="Phobius"/>
    </source>
</evidence>
<proteinExistence type="predicted"/>
<dbReference type="Proteomes" id="UP000215931">
    <property type="component" value="Unassembled WGS sequence"/>
</dbReference>
<name>A0A271KDQ8_9HYPH</name>
<dbReference type="OrthoDB" id="8098227at2"/>
<keyword evidence="1" id="KW-0812">Transmembrane</keyword>
<accession>A0A271KDQ8</accession>
<evidence type="ECO:0000313" key="3">
    <source>
        <dbReference type="Proteomes" id="UP000215931"/>
    </source>
</evidence>
<sequence>MNDLFSAHWRDTGRKAAEQEADWLHRSPSGFGRLLAAVAIIGIAVSLVDHAAVKSPAGTSVANGSSQQGR</sequence>
<dbReference type="EMBL" id="NPKH01000024">
    <property type="protein sequence ID" value="PAP93908.1"/>
    <property type="molecule type" value="Genomic_DNA"/>
</dbReference>
<reference evidence="2 3" key="1">
    <citation type="submission" date="2017-08" db="EMBL/GenBank/DDBJ databases">
        <title>Mesorhizobium wenxinae sp. nov., a novel rhizobial species isolated from root nodules of chickpea (Cicer arietinum L.).</title>
        <authorList>
            <person name="Zhang J."/>
        </authorList>
    </citation>
    <scope>NUCLEOTIDE SEQUENCE [LARGE SCALE GENOMIC DNA]</scope>
    <source>
        <strain evidence="3">WYCCWR 10019</strain>
    </source>
</reference>
<dbReference type="AlphaFoldDB" id="A0A271KDQ8"/>
<protein>
    <submittedName>
        <fullName evidence="2">Uncharacterized protein</fullName>
    </submittedName>
</protein>
<feature type="transmembrane region" description="Helical" evidence="1">
    <location>
        <begin position="30"/>
        <end position="48"/>
    </location>
</feature>
<keyword evidence="1" id="KW-1133">Transmembrane helix</keyword>
<keyword evidence="1" id="KW-0472">Membrane</keyword>
<keyword evidence="3" id="KW-1185">Reference proteome</keyword>
<comment type="caution">
    <text evidence="2">The sequence shown here is derived from an EMBL/GenBank/DDBJ whole genome shotgun (WGS) entry which is preliminary data.</text>
</comment>
<evidence type="ECO:0000313" key="2">
    <source>
        <dbReference type="EMBL" id="PAP93908.1"/>
    </source>
</evidence>
<gene>
    <name evidence="2" type="ORF">CIT31_20310</name>
</gene>
<organism evidence="2 3">
    <name type="scientific">Mesorhizobium wenxiniae</name>
    <dbReference type="NCBI Taxonomy" id="2014805"/>
    <lineage>
        <taxon>Bacteria</taxon>
        <taxon>Pseudomonadati</taxon>
        <taxon>Pseudomonadota</taxon>
        <taxon>Alphaproteobacteria</taxon>
        <taxon>Hyphomicrobiales</taxon>
        <taxon>Phyllobacteriaceae</taxon>
        <taxon>Mesorhizobium</taxon>
    </lineage>
</organism>